<organism evidence="2 3">
    <name type="scientific">Enterococcus pallens ATCC BAA-351</name>
    <dbReference type="NCBI Taxonomy" id="1158607"/>
    <lineage>
        <taxon>Bacteria</taxon>
        <taxon>Bacillati</taxon>
        <taxon>Bacillota</taxon>
        <taxon>Bacilli</taxon>
        <taxon>Lactobacillales</taxon>
        <taxon>Enterococcaceae</taxon>
        <taxon>Enterococcus</taxon>
    </lineage>
</organism>
<protein>
    <recommendedName>
        <fullName evidence="4">Peptidase MA-like domain-containing protein</fullName>
    </recommendedName>
</protein>
<dbReference type="Proteomes" id="UP000013782">
    <property type="component" value="Unassembled WGS sequence"/>
</dbReference>
<evidence type="ECO:0000313" key="3">
    <source>
        <dbReference type="Proteomes" id="UP000013782"/>
    </source>
</evidence>
<dbReference type="PATRIC" id="fig|1158607.3.peg.837"/>
<name>R2T7F1_9ENTE</name>
<proteinExistence type="predicted"/>
<comment type="caution">
    <text evidence="2">The sequence shown here is derived from an EMBL/GenBank/DDBJ whole genome shotgun (WGS) entry which is preliminary data.</text>
</comment>
<gene>
    <name evidence="2" type="ORF">UAU_00838</name>
</gene>
<evidence type="ECO:0000313" key="2">
    <source>
        <dbReference type="EMBL" id="EOH96189.1"/>
    </source>
</evidence>
<reference evidence="2 3" key="1">
    <citation type="submission" date="2013-02" db="EMBL/GenBank/DDBJ databases">
        <title>The Genome Sequence of Enterococcus pallens BAA-351.</title>
        <authorList>
            <consortium name="The Broad Institute Genome Sequencing Platform"/>
            <consortium name="The Broad Institute Genome Sequencing Center for Infectious Disease"/>
            <person name="Earl A.M."/>
            <person name="Gilmore M.S."/>
            <person name="Lebreton F."/>
            <person name="Walker B."/>
            <person name="Young S.K."/>
            <person name="Zeng Q."/>
            <person name="Gargeya S."/>
            <person name="Fitzgerald M."/>
            <person name="Haas B."/>
            <person name="Abouelleil A."/>
            <person name="Alvarado L."/>
            <person name="Arachchi H.M."/>
            <person name="Berlin A.M."/>
            <person name="Chapman S.B."/>
            <person name="Dewar J."/>
            <person name="Goldberg J."/>
            <person name="Griggs A."/>
            <person name="Gujja S."/>
            <person name="Hansen M."/>
            <person name="Howarth C."/>
            <person name="Imamovic A."/>
            <person name="Larimer J."/>
            <person name="McCowan C."/>
            <person name="Murphy C."/>
            <person name="Neiman D."/>
            <person name="Pearson M."/>
            <person name="Priest M."/>
            <person name="Roberts A."/>
            <person name="Saif S."/>
            <person name="Shea T."/>
            <person name="Sisk P."/>
            <person name="Sykes S."/>
            <person name="Wortman J."/>
            <person name="Nusbaum C."/>
            <person name="Birren B."/>
        </authorList>
    </citation>
    <scope>NUCLEOTIDE SEQUENCE [LARGE SCALE GENOMIC DNA]</scope>
    <source>
        <strain evidence="2 3">ATCC BAA-351</strain>
    </source>
</reference>
<evidence type="ECO:0008006" key="4">
    <source>
        <dbReference type="Google" id="ProtNLM"/>
    </source>
</evidence>
<dbReference type="RefSeq" id="WP_010755894.1">
    <property type="nucleotide sequence ID" value="NZ_ASWD01000007.1"/>
</dbReference>
<dbReference type="STRING" id="160454.RV10_GL003908"/>
<evidence type="ECO:0000256" key="1">
    <source>
        <dbReference type="SAM" id="SignalP"/>
    </source>
</evidence>
<dbReference type="OrthoDB" id="2262732at2"/>
<dbReference type="HOGENOM" id="CLU_672204_0_0_9"/>
<dbReference type="AlphaFoldDB" id="R2T7F1"/>
<feature type="signal peptide" evidence="1">
    <location>
        <begin position="1"/>
        <end position="24"/>
    </location>
</feature>
<accession>R2T7F1</accession>
<dbReference type="EMBL" id="AJAQ01000008">
    <property type="protein sequence ID" value="EOH96189.1"/>
    <property type="molecule type" value="Genomic_DNA"/>
</dbReference>
<keyword evidence="1" id="KW-0732">Signal</keyword>
<feature type="chain" id="PRO_5004366163" description="Peptidase MA-like domain-containing protein" evidence="1">
    <location>
        <begin position="25"/>
        <end position="446"/>
    </location>
</feature>
<keyword evidence="3" id="KW-1185">Reference proteome</keyword>
<sequence length="446" mass="50864">MKKKEITILLLLAFLFTFQLMTQANDTDRLDPVDVTGEASANYQEESGNKRKKSPKNRTVQLKQFYLKVTDGAEDSVPVPLPNTRFTIRLVTKEQETFLHEGITNEQGEIQDVALHKIPLQGASLKISYILGNAQRGYVQKYNKKPYSFVFTLRLGNENTIDFTDHQVLFGQAKKEETFFYNFQAARINYYFDQAVQAQADAIKQARKLFPDTANVSIKPININFEQGKYLDRSNAFSRNGHDNSAIPDIVVGDRSDKSFETKNLMHNIMHEWTHWNMYAAFAMPSGKYDSHYGVNSDPKISYKEGWALFAGEVFADPESLVETDTLVQENDDQGVNRLFGQSTNLTVQQVLYDLLDTGSQDEAFHISERYLNEELSEQEIKQLNFGILYTLMMESEATTLQGYLIDLEDKYIVTASDKEKFNEVLKINGLARDGSFSKARAEKAD</sequence>